<dbReference type="RefSeq" id="WP_249701861.1">
    <property type="nucleotide sequence ID" value="NZ_JAMFLX010000052.1"/>
</dbReference>
<evidence type="ECO:0000256" key="7">
    <source>
        <dbReference type="ARBA" id="ARBA00023237"/>
    </source>
</evidence>
<evidence type="ECO:0000313" key="9">
    <source>
        <dbReference type="EMBL" id="MCL6272176.1"/>
    </source>
</evidence>
<dbReference type="Gene3D" id="1.20.1600.10">
    <property type="entry name" value="Outer membrane efflux proteins (OEP)"/>
    <property type="match status" value="1"/>
</dbReference>
<protein>
    <submittedName>
        <fullName evidence="9">TolC family outer membrane protein</fullName>
    </submittedName>
</protein>
<dbReference type="Pfam" id="PF02321">
    <property type="entry name" value="OEP"/>
    <property type="match status" value="2"/>
</dbReference>
<comment type="subcellular location">
    <subcellularLocation>
        <location evidence="1">Cell outer membrane</location>
    </subcellularLocation>
</comment>
<evidence type="ECO:0000313" key="10">
    <source>
        <dbReference type="Proteomes" id="UP001203338"/>
    </source>
</evidence>
<sequence>MATKRLLTGISAAIMAASSLAYAAESTDLLQVYELALKNDAQLAAAQASLNAAGEAVPQSMASLLPQISASGFTTSNRSKTLGTNNVRDGNTHGWSAQLSQPLFNLSSWFTFKRAEHLTAQAEIGLAAEQQNLIMRVAESYFNVLRAEDTLTTAKAEEKAVKRQLEQTIQRFEVGLIAETDVHEARAAYDAARVTHIEAKNNVGVAQESLRVITNTATDTLSKLDKTMPVAAPVPADSKSWVNVSINQNLNLLSARKGIDAAESQLRSSRSGHAPTLNVVANYTHNVDNRVERSWTGAALPPTKTEGSTYSLQLNIPVFSGGATSSRAREAGYRLEGAQKNADRTLRIVAANARTFYNTVNADVDRVEARCQGIVSASSALKAIESGYEVGTRNIVDVLNAQRGLFAAQRDYLNARYDFIINTLKLKQNTGTLSPQDLKDLNAWMKANGDEDLTAICSGT</sequence>
<keyword evidence="5" id="KW-0812">Transmembrane</keyword>
<evidence type="ECO:0000256" key="8">
    <source>
        <dbReference type="SAM" id="SignalP"/>
    </source>
</evidence>
<name>A0ABT0PLQ2_9GAMM</name>
<keyword evidence="10" id="KW-1185">Reference proteome</keyword>
<keyword evidence="3" id="KW-0813">Transport</keyword>
<dbReference type="NCBIfam" id="TIGR01844">
    <property type="entry name" value="type_I_sec_TolC"/>
    <property type="match status" value="1"/>
</dbReference>
<dbReference type="PANTHER" id="PTHR30026">
    <property type="entry name" value="OUTER MEMBRANE PROTEIN TOLC"/>
    <property type="match status" value="1"/>
</dbReference>
<evidence type="ECO:0000256" key="4">
    <source>
        <dbReference type="ARBA" id="ARBA00022452"/>
    </source>
</evidence>
<comment type="similarity">
    <text evidence="2">Belongs to the outer membrane factor (OMF) (TC 1.B.17) family.</text>
</comment>
<keyword evidence="8" id="KW-0732">Signal</keyword>
<dbReference type="InterPro" id="IPR003423">
    <property type="entry name" value="OMP_efflux"/>
</dbReference>
<dbReference type="InterPro" id="IPR010130">
    <property type="entry name" value="T1SS_OMP_TolC"/>
</dbReference>
<keyword evidence="4" id="KW-1134">Transmembrane beta strand</keyword>
<keyword evidence="7" id="KW-0998">Cell outer membrane</keyword>
<evidence type="ECO:0000256" key="2">
    <source>
        <dbReference type="ARBA" id="ARBA00007613"/>
    </source>
</evidence>
<evidence type="ECO:0000256" key="5">
    <source>
        <dbReference type="ARBA" id="ARBA00022692"/>
    </source>
</evidence>
<evidence type="ECO:0000256" key="1">
    <source>
        <dbReference type="ARBA" id="ARBA00004442"/>
    </source>
</evidence>
<proteinExistence type="inferred from homology"/>
<feature type="signal peptide" evidence="8">
    <location>
        <begin position="1"/>
        <end position="23"/>
    </location>
</feature>
<feature type="chain" id="PRO_5046349073" evidence="8">
    <location>
        <begin position="24"/>
        <end position="460"/>
    </location>
</feature>
<dbReference type="InterPro" id="IPR051906">
    <property type="entry name" value="TolC-like"/>
</dbReference>
<accession>A0ABT0PLQ2</accession>
<dbReference type="SUPFAM" id="SSF56954">
    <property type="entry name" value="Outer membrane efflux proteins (OEP)"/>
    <property type="match status" value="1"/>
</dbReference>
<reference evidence="9 10" key="1">
    <citation type="submission" date="2022-05" db="EMBL/GenBank/DDBJ databases">
        <authorList>
            <person name="Park J.-S."/>
        </authorList>
    </citation>
    <scope>NUCLEOTIDE SEQUENCE [LARGE SCALE GENOMIC DNA]</scope>
    <source>
        <strain evidence="9 10">2012CJ34-2</strain>
    </source>
</reference>
<dbReference type="Proteomes" id="UP001203338">
    <property type="component" value="Unassembled WGS sequence"/>
</dbReference>
<keyword evidence="6" id="KW-0472">Membrane</keyword>
<dbReference type="PANTHER" id="PTHR30026:SF20">
    <property type="entry name" value="OUTER MEMBRANE PROTEIN TOLC"/>
    <property type="match status" value="1"/>
</dbReference>
<organism evidence="9 10">
    <name type="scientific">Parendozoicomonas callyspongiae</name>
    <dbReference type="NCBI Taxonomy" id="2942213"/>
    <lineage>
        <taxon>Bacteria</taxon>
        <taxon>Pseudomonadati</taxon>
        <taxon>Pseudomonadota</taxon>
        <taxon>Gammaproteobacteria</taxon>
        <taxon>Oceanospirillales</taxon>
        <taxon>Endozoicomonadaceae</taxon>
        <taxon>Parendozoicomonas</taxon>
    </lineage>
</organism>
<dbReference type="EMBL" id="JAMFLX010000052">
    <property type="protein sequence ID" value="MCL6272176.1"/>
    <property type="molecule type" value="Genomic_DNA"/>
</dbReference>
<evidence type="ECO:0000256" key="3">
    <source>
        <dbReference type="ARBA" id="ARBA00022448"/>
    </source>
</evidence>
<gene>
    <name evidence="9" type="ORF">M3P05_19840</name>
</gene>
<evidence type="ECO:0000256" key="6">
    <source>
        <dbReference type="ARBA" id="ARBA00023136"/>
    </source>
</evidence>
<comment type="caution">
    <text evidence="9">The sequence shown here is derived from an EMBL/GenBank/DDBJ whole genome shotgun (WGS) entry which is preliminary data.</text>
</comment>